<dbReference type="EMBL" id="CP150496">
    <property type="protein sequence ID" value="WYW54479.1"/>
    <property type="molecule type" value="Genomic_DNA"/>
</dbReference>
<dbReference type="RefSeq" id="WP_340931521.1">
    <property type="nucleotide sequence ID" value="NZ_CP150496.1"/>
</dbReference>
<dbReference type="Proteomes" id="UP001491088">
    <property type="component" value="Chromosome"/>
</dbReference>
<organism evidence="1 2">
    <name type="scientific">Polaribacter marinaquae</name>
    <dbReference type="NCBI Taxonomy" id="1642819"/>
    <lineage>
        <taxon>Bacteria</taxon>
        <taxon>Pseudomonadati</taxon>
        <taxon>Bacteroidota</taxon>
        <taxon>Flavobacteriia</taxon>
        <taxon>Flavobacteriales</taxon>
        <taxon>Flavobacteriaceae</taxon>
    </lineage>
</organism>
<accession>A0ABZ2TMX6</accession>
<name>A0ABZ2TMX6_9FLAO</name>
<protein>
    <submittedName>
        <fullName evidence="1">Uncharacterized protein</fullName>
    </submittedName>
</protein>
<keyword evidence="2" id="KW-1185">Reference proteome</keyword>
<reference evidence="1 2" key="1">
    <citation type="submission" date="2024-03" db="EMBL/GenBank/DDBJ databases">
        <authorList>
            <person name="Cao K."/>
        </authorList>
    </citation>
    <scope>NUCLEOTIDE SEQUENCE [LARGE SCALE GENOMIC DNA]</scope>
    <source>
        <strain evidence="1 2">MCCC 1K00696</strain>
    </source>
</reference>
<evidence type="ECO:0000313" key="2">
    <source>
        <dbReference type="Proteomes" id="UP001491088"/>
    </source>
</evidence>
<sequence>MKINLSKIFGALLLIFLFNSCKEKVSNTVFPEYVLKITQAKNTNAPALQSFTHAESLDGKEWLLFAGRTNSLDSLNGGIHNLNGNYAGSSFTKSSYNDVIYVYNPAKDEVSGSLTLTDFISVIENKYNTIRDGVPAQSNPLYQLLQTVKENSTIFKNSNALVKQDGNYLYTLGGYGPADFSDLKKGFTTYNHVAKINVSNLIKLVKEKTLSENEWADLLRVGKNDTLVSTGGELYILDDVLYLSLGHSFGNSAPKFSEGQKYVDAVYPFSLTNNSENIATLDVKVKEPISDISDPTSNASDNISVFRRRDGPILPSLYKNPDNNSIEKSIAIYAGVFKPGETLEAWNDAIYVHPNWANNNSKLYTYDTAYNQKNFNVYSCPSVVLFDANNNYLQSFLIGGIGDGKRAPKHHLSGFTNSSVQISMDISSLPLKSTPKTLDYNVFTDQDENSAPFYGAEAIMFPNREITYSKYSDEIIDVAKSFSSDKKTIEVGYIFGGIEAFESNPGTYGANKSQASNKIWKVEITKNSI</sequence>
<evidence type="ECO:0000313" key="1">
    <source>
        <dbReference type="EMBL" id="WYW54479.1"/>
    </source>
</evidence>
<proteinExistence type="predicted"/>
<gene>
    <name evidence="1" type="ORF">WG950_08050</name>
</gene>